<dbReference type="RefSeq" id="WP_079442017.1">
    <property type="nucleotide sequence ID" value="NZ_JBLZIA010000004.1"/>
</dbReference>
<dbReference type="Proteomes" id="UP000191056">
    <property type="component" value="Unassembled WGS sequence"/>
</dbReference>
<proteinExistence type="predicted"/>
<protein>
    <recommendedName>
        <fullName evidence="6">DUF1002 domain-containing protein</fullName>
    </recommendedName>
</protein>
<evidence type="ECO:0000313" key="4">
    <source>
        <dbReference type="Proteomes" id="UP000191056"/>
    </source>
</evidence>
<gene>
    <name evidence="2" type="ORF">CLCHR_44030</name>
    <name evidence="3" type="ORF">D2A34_14880</name>
</gene>
<organism evidence="2 4">
    <name type="scientific">Clostridium chromiireducens</name>
    <dbReference type="NCBI Taxonomy" id="225345"/>
    <lineage>
        <taxon>Bacteria</taxon>
        <taxon>Bacillati</taxon>
        <taxon>Bacillota</taxon>
        <taxon>Clostridia</taxon>
        <taxon>Eubacteriales</taxon>
        <taxon>Clostridiaceae</taxon>
        <taxon>Clostridium</taxon>
    </lineage>
</organism>
<keyword evidence="1" id="KW-0732">Signal</keyword>
<accession>A0A1V4IBZ3</accession>
<evidence type="ECO:0008006" key="6">
    <source>
        <dbReference type="Google" id="ProtNLM"/>
    </source>
</evidence>
<name>A0A1V4IBZ3_9CLOT</name>
<dbReference type="OrthoDB" id="9938313at2"/>
<reference evidence="3 5" key="2">
    <citation type="submission" date="2018-08" db="EMBL/GenBank/DDBJ databases">
        <title>Genome of Clostridium chromiireducens C1, DSM12136.</title>
        <authorList>
            <person name="Xing M."/>
            <person name="Wei Y."/>
            <person name="Ang E.L."/>
            <person name="Zhao H."/>
            <person name="Zhang Y."/>
        </authorList>
    </citation>
    <scope>NUCLEOTIDE SEQUENCE [LARGE SCALE GENOMIC DNA]</scope>
    <source>
        <strain evidence="3 5">C1</strain>
    </source>
</reference>
<evidence type="ECO:0000313" key="2">
    <source>
        <dbReference type="EMBL" id="OPJ57466.1"/>
    </source>
</evidence>
<dbReference type="STRING" id="225345.CLCHR_44030"/>
<dbReference type="Proteomes" id="UP000265930">
    <property type="component" value="Unassembled WGS sequence"/>
</dbReference>
<sequence>MKKKKLLSIAILCFTITFASVGVFAADSALSDAQKSILKGIIKTYYNGEKPINDLNINKDTKIGDIINKDSEYYKKIESELNSTDQGKIISKYITDGASISDILSTSLIYASLNKENFNSYKTMTTEVTNVLLDIASTTDPAERASKEEKAAEMINPEYGALKFGKNSEGNTTLSLEKENQIILQINSASASKLVGILNSFNTYDEFCAYLTELGIK</sequence>
<evidence type="ECO:0000256" key="1">
    <source>
        <dbReference type="SAM" id="SignalP"/>
    </source>
</evidence>
<feature type="chain" id="PRO_5036027688" description="DUF1002 domain-containing protein" evidence="1">
    <location>
        <begin position="26"/>
        <end position="217"/>
    </location>
</feature>
<reference evidence="2 4" key="1">
    <citation type="submission" date="2017-03" db="EMBL/GenBank/DDBJ databases">
        <title>Genome sequence of Clostridium chromiireducens DSM 23318.</title>
        <authorList>
            <person name="Poehlein A."/>
            <person name="Daniel R."/>
        </authorList>
    </citation>
    <scope>NUCLEOTIDE SEQUENCE [LARGE SCALE GENOMIC DNA]</scope>
    <source>
        <strain evidence="2 4">DSM 23318</strain>
    </source>
</reference>
<evidence type="ECO:0000313" key="5">
    <source>
        <dbReference type="Proteomes" id="UP000265930"/>
    </source>
</evidence>
<feature type="signal peptide" evidence="1">
    <location>
        <begin position="1"/>
        <end position="25"/>
    </location>
</feature>
<dbReference type="EMBL" id="QXDJ01000003">
    <property type="protein sequence ID" value="RII34423.1"/>
    <property type="molecule type" value="Genomic_DNA"/>
</dbReference>
<evidence type="ECO:0000313" key="3">
    <source>
        <dbReference type="EMBL" id="RII34423.1"/>
    </source>
</evidence>
<dbReference type="EMBL" id="MZGT01000096">
    <property type="protein sequence ID" value="OPJ57466.1"/>
    <property type="molecule type" value="Genomic_DNA"/>
</dbReference>
<dbReference type="AlphaFoldDB" id="A0A1V4IBZ3"/>
<comment type="caution">
    <text evidence="2">The sequence shown here is derived from an EMBL/GenBank/DDBJ whole genome shotgun (WGS) entry which is preliminary data.</text>
</comment>
<keyword evidence="4" id="KW-1185">Reference proteome</keyword>